<comment type="caution">
    <text evidence="3">The sequence shown here is derived from an EMBL/GenBank/DDBJ whole genome shotgun (WGS) entry which is preliminary data.</text>
</comment>
<sequence length="86" mass="8789">MGLTHQWLLIFASFSALTSIAMAADLYSLIYKGRANGSLGGGAAALQAIAAVASSLIAQSSTSKFYKASATSMARQALSGLFQGRA</sequence>
<evidence type="ECO:0000256" key="2">
    <source>
        <dbReference type="SAM" id="SignalP"/>
    </source>
</evidence>
<proteinExistence type="predicted"/>
<protein>
    <recommendedName>
        <fullName evidence="5">CASP-like protein</fullName>
    </recommendedName>
</protein>
<name>A0A9D5HBT0_9LILI</name>
<feature type="chain" id="PRO_5038898271" description="CASP-like protein" evidence="2">
    <location>
        <begin position="24"/>
        <end position="86"/>
    </location>
</feature>
<accession>A0A9D5HBT0</accession>
<evidence type="ECO:0000256" key="1">
    <source>
        <dbReference type="SAM" id="Phobius"/>
    </source>
</evidence>
<reference evidence="3" key="1">
    <citation type="submission" date="2021-03" db="EMBL/GenBank/DDBJ databases">
        <authorList>
            <person name="Li Z."/>
            <person name="Yang C."/>
        </authorList>
    </citation>
    <scope>NUCLEOTIDE SEQUENCE</scope>
    <source>
        <strain evidence="3">Dzin_1.0</strain>
        <tissue evidence="3">Leaf</tissue>
    </source>
</reference>
<reference evidence="3" key="2">
    <citation type="journal article" date="2022" name="Hortic Res">
        <title>The genome of Dioscorea zingiberensis sheds light on the biosynthesis, origin and evolution of the medicinally important diosgenin saponins.</title>
        <authorList>
            <person name="Li Y."/>
            <person name="Tan C."/>
            <person name="Li Z."/>
            <person name="Guo J."/>
            <person name="Li S."/>
            <person name="Chen X."/>
            <person name="Wang C."/>
            <person name="Dai X."/>
            <person name="Yang H."/>
            <person name="Song W."/>
            <person name="Hou L."/>
            <person name="Xu J."/>
            <person name="Tong Z."/>
            <person name="Xu A."/>
            <person name="Yuan X."/>
            <person name="Wang W."/>
            <person name="Yang Q."/>
            <person name="Chen L."/>
            <person name="Sun Z."/>
            <person name="Wang K."/>
            <person name="Pan B."/>
            <person name="Chen J."/>
            <person name="Bao Y."/>
            <person name="Liu F."/>
            <person name="Qi X."/>
            <person name="Gang D.R."/>
            <person name="Wen J."/>
            <person name="Li J."/>
        </authorList>
    </citation>
    <scope>NUCLEOTIDE SEQUENCE</scope>
    <source>
        <strain evidence="3">Dzin_1.0</strain>
    </source>
</reference>
<keyword evidence="1" id="KW-1133">Transmembrane helix</keyword>
<evidence type="ECO:0000313" key="4">
    <source>
        <dbReference type="Proteomes" id="UP001085076"/>
    </source>
</evidence>
<dbReference type="EMBL" id="JAGGNH010000006">
    <property type="protein sequence ID" value="KAJ0970413.1"/>
    <property type="molecule type" value="Genomic_DNA"/>
</dbReference>
<keyword evidence="1" id="KW-0812">Transmembrane</keyword>
<dbReference type="Proteomes" id="UP001085076">
    <property type="component" value="Miscellaneous, Linkage group lg06"/>
</dbReference>
<gene>
    <name evidence="3" type="ORF">J5N97_023290</name>
</gene>
<feature type="signal peptide" evidence="2">
    <location>
        <begin position="1"/>
        <end position="23"/>
    </location>
</feature>
<keyword evidence="1" id="KW-0472">Membrane</keyword>
<organism evidence="3 4">
    <name type="scientific">Dioscorea zingiberensis</name>
    <dbReference type="NCBI Taxonomy" id="325984"/>
    <lineage>
        <taxon>Eukaryota</taxon>
        <taxon>Viridiplantae</taxon>
        <taxon>Streptophyta</taxon>
        <taxon>Embryophyta</taxon>
        <taxon>Tracheophyta</taxon>
        <taxon>Spermatophyta</taxon>
        <taxon>Magnoliopsida</taxon>
        <taxon>Liliopsida</taxon>
        <taxon>Dioscoreales</taxon>
        <taxon>Dioscoreaceae</taxon>
        <taxon>Dioscorea</taxon>
    </lineage>
</organism>
<keyword evidence="4" id="KW-1185">Reference proteome</keyword>
<dbReference type="AlphaFoldDB" id="A0A9D5HBT0"/>
<evidence type="ECO:0008006" key="5">
    <source>
        <dbReference type="Google" id="ProtNLM"/>
    </source>
</evidence>
<feature type="transmembrane region" description="Helical" evidence="1">
    <location>
        <begin position="39"/>
        <end position="58"/>
    </location>
</feature>
<evidence type="ECO:0000313" key="3">
    <source>
        <dbReference type="EMBL" id="KAJ0970413.1"/>
    </source>
</evidence>
<keyword evidence="2" id="KW-0732">Signal</keyword>